<dbReference type="CDD" id="cd00254">
    <property type="entry name" value="LT-like"/>
    <property type="match status" value="1"/>
</dbReference>
<comment type="similarity">
    <text evidence="1">Belongs to the transglycosylase Slt family.</text>
</comment>
<dbReference type="InterPro" id="IPR023346">
    <property type="entry name" value="Lysozyme-like_dom_sf"/>
</dbReference>
<dbReference type="EC" id="4.2.2.-" evidence="5"/>
<reference evidence="5 6" key="1">
    <citation type="submission" date="2017-05" db="EMBL/GenBank/DDBJ databases">
        <authorList>
            <person name="Song R."/>
            <person name="Chenine A.L."/>
            <person name="Ruprecht R.M."/>
        </authorList>
    </citation>
    <scope>NUCLEOTIDE SEQUENCE [LARGE SCALE GENOMIC DNA]</scope>
    <source>
        <strain evidence="5 6">CECT 8898</strain>
    </source>
</reference>
<evidence type="ECO:0000256" key="3">
    <source>
        <dbReference type="SAM" id="SignalP"/>
    </source>
</evidence>
<dbReference type="PANTHER" id="PTHR37423">
    <property type="entry name" value="SOLUBLE LYTIC MUREIN TRANSGLYCOSYLASE-RELATED"/>
    <property type="match status" value="1"/>
</dbReference>
<dbReference type="OrthoDB" id="9815002at2"/>
<protein>
    <submittedName>
        <fullName evidence="5">Soluble lytic murein transglycosylase</fullName>
        <ecNumber evidence="5">4.2.2.-</ecNumber>
    </submittedName>
</protein>
<dbReference type="PROSITE" id="PS00922">
    <property type="entry name" value="TRANSGLYCOSYLASE"/>
    <property type="match status" value="1"/>
</dbReference>
<dbReference type="InterPro" id="IPR000189">
    <property type="entry name" value="Transglyc_AS"/>
</dbReference>
<comment type="similarity">
    <text evidence="2">Belongs to the virb1 family.</text>
</comment>
<organism evidence="5 6">
    <name type="scientific">Maliponia aquimaris</name>
    <dbReference type="NCBI Taxonomy" id="1673631"/>
    <lineage>
        <taxon>Bacteria</taxon>
        <taxon>Pseudomonadati</taxon>
        <taxon>Pseudomonadota</taxon>
        <taxon>Alphaproteobacteria</taxon>
        <taxon>Rhodobacterales</taxon>
        <taxon>Paracoccaceae</taxon>
        <taxon>Maliponia</taxon>
    </lineage>
</organism>
<accession>A0A238KHD4</accession>
<evidence type="ECO:0000259" key="4">
    <source>
        <dbReference type="Pfam" id="PF01464"/>
    </source>
</evidence>
<evidence type="ECO:0000256" key="2">
    <source>
        <dbReference type="ARBA" id="ARBA00009387"/>
    </source>
</evidence>
<feature type="chain" id="PRO_5012782666" evidence="3">
    <location>
        <begin position="24"/>
        <end position="287"/>
    </location>
</feature>
<dbReference type="GO" id="GO:0000270">
    <property type="term" value="P:peptidoglycan metabolic process"/>
    <property type="evidence" value="ECO:0007669"/>
    <property type="project" value="InterPro"/>
</dbReference>
<name>A0A238KHD4_9RHOB</name>
<evidence type="ECO:0000313" key="5">
    <source>
        <dbReference type="EMBL" id="SMX42259.1"/>
    </source>
</evidence>
<evidence type="ECO:0000256" key="1">
    <source>
        <dbReference type="ARBA" id="ARBA00007734"/>
    </source>
</evidence>
<dbReference type="RefSeq" id="WP_094021384.1">
    <property type="nucleotide sequence ID" value="NZ_FXYF01000006.1"/>
</dbReference>
<dbReference type="GO" id="GO:0016020">
    <property type="term" value="C:membrane"/>
    <property type="evidence" value="ECO:0007669"/>
    <property type="project" value="InterPro"/>
</dbReference>
<sequence length="287" mass="29441">MVFRTGVFAAIAALLLCAPVAQGEERGTASAGFADFSAKRVKPPQAGTKKRITVQIEPRANPAVPPPLPKPPAAPVVAAAAASGAPAAPLGSYDWFWQHVSPDALASGPGRLSPALDSLGKGPGGQGVAAPRLQALQEIAAAHGVDLLRETAGTRVSPALALAVISVESSGRAKAESKAGAQGLMQLMPATAARFGVTDSLNPTQNIRGGVAFLDFLMEKFKGDPILVLAGYNAGENSIGQHGGVPPYAETRDYVPKVLAAFQVARGLCLTPPELVSDGCVFRVMRP</sequence>
<proteinExistence type="inferred from homology"/>
<dbReference type="SUPFAM" id="SSF53955">
    <property type="entry name" value="Lysozyme-like"/>
    <property type="match status" value="1"/>
</dbReference>
<dbReference type="EMBL" id="FXYF01000006">
    <property type="protein sequence ID" value="SMX42259.1"/>
    <property type="molecule type" value="Genomic_DNA"/>
</dbReference>
<dbReference type="GO" id="GO:0008933">
    <property type="term" value="F:peptidoglycan lytic transglycosylase activity"/>
    <property type="evidence" value="ECO:0007669"/>
    <property type="project" value="InterPro"/>
</dbReference>
<dbReference type="PANTHER" id="PTHR37423:SF2">
    <property type="entry name" value="MEMBRANE-BOUND LYTIC MUREIN TRANSGLYCOSYLASE C"/>
    <property type="match status" value="1"/>
</dbReference>
<dbReference type="Proteomes" id="UP000207598">
    <property type="component" value="Unassembled WGS sequence"/>
</dbReference>
<dbReference type="InterPro" id="IPR008258">
    <property type="entry name" value="Transglycosylase_SLT_dom_1"/>
</dbReference>
<feature type="signal peptide" evidence="3">
    <location>
        <begin position="1"/>
        <end position="23"/>
    </location>
</feature>
<dbReference type="Pfam" id="PF01464">
    <property type="entry name" value="SLT"/>
    <property type="match status" value="1"/>
</dbReference>
<keyword evidence="5" id="KW-0456">Lyase</keyword>
<keyword evidence="3" id="KW-0732">Signal</keyword>
<keyword evidence="6" id="KW-1185">Reference proteome</keyword>
<evidence type="ECO:0000313" key="6">
    <source>
        <dbReference type="Proteomes" id="UP000207598"/>
    </source>
</evidence>
<dbReference type="AlphaFoldDB" id="A0A238KHD4"/>
<feature type="domain" description="Transglycosylase SLT" evidence="4">
    <location>
        <begin position="153"/>
        <end position="242"/>
    </location>
</feature>
<gene>
    <name evidence="5" type="primary">slt_3</name>
    <name evidence="5" type="ORF">MAA8898_02559</name>
</gene>
<dbReference type="Gene3D" id="1.10.530.10">
    <property type="match status" value="1"/>
</dbReference>